<dbReference type="InterPro" id="IPR032466">
    <property type="entry name" value="Metal_Hydrolase"/>
</dbReference>
<dbReference type="GO" id="GO:0006154">
    <property type="term" value="P:adenosine catabolic process"/>
    <property type="evidence" value="ECO:0007669"/>
    <property type="project" value="TreeGrafter"/>
</dbReference>
<dbReference type="GO" id="GO:0046872">
    <property type="term" value="F:metal ion binding"/>
    <property type="evidence" value="ECO:0007669"/>
    <property type="project" value="UniProtKB-KW"/>
</dbReference>
<feature type="domain" description="Adenosine deaminase" evidence="9">
    <location>
        <begin position="38"/>
        <end position="356"/>
    </location>
</feature>
<dbReference type="EC" id="3.5.4.4" evidence="4"/>
<dbReference type="GO" id="GO:0009168">
    <property type="term" value="P:purine ribonucleoside monophosphate biosynthetic process"/>
    <property type="evidence" value="ECO:0007669"/>
    <property type="project" value="InterPro"/>
</dbReference>
<dbReference type="InterPro" id="IPR006330">
    <property type="entry name" value="Ado/ade_deaminase"/>
</dbReference>
<evidence type="ECO:0000259" key="9">
    <source>
        <dbReference type="Pfam" id="PF00962"/>
    </source>
</evidence>
<protein>
    <recommendedName>
        <fullName evidence="5">Adenosine deaminase</fullName>
        <ecNumber evidence="4">3.5.4.4</ecNumber>
    </recommendedName>
</protein>
<dbReference type="GO" id="GO:0009897">
    <property type="term" value="C:external side of plasma membrane"/>
    <property type="evidence" value="ECO:0007669"/>
    <property type="project" value="TreeGrafter"/>
</dbReference>
<evidence type="ECO:0000313" key="12">
    <source>
        <dbReference type="WBParaSite" id="EVEC_0000379401-mRNA-1"/>
    </source>
</evidence>
<dbReference type="PANTHER" id="PTHR11409">
    <property type="entry name" value="ADENOSINE DEAMINASE"/>
    <property type="match status" value="1"/>
</dbReference>
<evidence type="ECO:0000256" key="8">
    <source>
        <dbReference type="ARBA" id="ARBA00022833"/>
    </source>
</evidence>
<evidence type="ECO:0000256" key="2">
    <source>
        <dbReference type="ARBA" id="ARBA00004296"/>
    </source>
</evidence>
<dbReference type="PANTHER" id="PTHR11409:SF43">
    <property type="entry name" value="ADENOSINE DEAMINASE"/>
    <property type="match status" value="1"/>
</dbReference>
<dbReference type="NCBIfam" id="TIGR01430">
    <property type="entry name" value="aden_deam"/>
    <property type="match status" value="1"/>
</dbReference>
<evidence type="ECO:0000256" key="4">
    <source>
        <dbReference type="ARBA" id="ARBA00012784"/>
    </source>
</evidence>
<dbReference type="Pfam" id="PF00962">
    <property type="entry name" value="A_deaminase"/>
    <property type="match status" value="1"/>
</dbReference>
<dbReference type="InterPro" id="IPR006650">
    <property type="entry name" value="A/AMP_deam_AS"/>
</dbReference>
<evidence type="ECO:0000256" key="6">
    <source>
        <dbReference type="ARBA" id="ARBA00022723"/>
    </source>
</evidence>
<dbReference type="AlphaFoldDB" id="A0A0N4V1G6"/>
<dbReference type="Proteomes" id="UP000274131">
    <property type="component" value="Unassembled WGS sequence"/>
</dbReference>
<dbReference type="InterPro" id="IPR001365">
    <property type="entry name" value="A_deaminase_dom"/>
</dbReference>
<dbReference type="SUPFAM" id="SSF51556">
    <property type="entry name" value="Metallo-dependent hydrolases"/>
    <property type="match status" value="1"/>
</dbReference>
<keyword evidence="8" id="KW-0862">Zinc</keyword>
<dbReference type="WBParaSite" id="EVEC_0000379401-mRNA-1">
    <property type="protein sequence ID" value="EVEC_0000379401-mRNA-1"/>
    <property type="gene ID" value="EVEC_0000379401"/>
</dbReference>
<gene>
    <name evidence="10" type="ORF">EVEC_LOCUS3502</name>
</gene>
<comment type="subcellular location">
    <subcellularLocation>
        <location evidence="2">Cell membrane</location>
        <topology evidence="2">Peripheral membrane protein</topology>
        <orientation evidence="2">Extracellular side</orientation>
    </subcellularLocation>
</comment>
<name>A0A0N4V1G6_ENTVE</name>
<evidence type="ECO:0000313" key="11">
    <source>
        <dbReference type="Proteomes" id="UP000274131"/>
    </source>
</evidence>
<dbReference type="GO" id="GO:0005829">
    <property type="term" value="C:cytosol"/>
    <property type="evidence" value="ECO:0007669"/>
    <property type="project" value="TreeGrafter"/>
</dbReference>
<dbReference type="PROSITE" id="PS00485">
    <property type="entry name" value="A_DEAMINASE"/>
    <property type="match status" value="1"/>
</dbReference>
<reference evidence="12" key="1">
    <citation type="submission" date="2017-02" db="UniProtKB">
        <authorList>
            <consortium name="WormBaseParasite"/>
        </authorList>
    </citation>
    <scope>IDENTIFICATION</scope>
</reference>
<dbReference type="GO" id="GO:0004000">
    <property type="term" value="F:adenosine deaminase activity"/>
    <property type="evidence" value="ECO:0007669"/>
    <property type="project" value="TreeGrafter"/>
</dbReference>
<evidence type="ECO:0000313" key="10">
    <source>
        <dbReference type="EMBL" id="VDD88359.1"/>
    </source>
</evidence>
<dbReference type="EMBL" id="UXUI01007609">
    <property type="protein sequence ID" value="VDD88359.1"/>
    <property type="molecule type" value="Genomic_DNA"/>
</dbReference>
<dbReference type="OrthoDB" id="272271at2759"/>
<accession>A0A0N4V1G6</accession>
<dbReference type="Gene3D" id="3.20.20.140">
    <property type="entry name" value="Metal-dependent hydrolases"/>
    <property type="match status" value="1"/>
</dbReference>
<keyword evidence="11" id="KW-1185">Reference proteome</keyword>
<dbReference type="GO" id="GO:0060169">
    <property type="term" value="P:negative regulation of adenosine receptor signaling pathway"/>
    <property type="evidence" value="ECO:0007669"/>
    <property type="project" value="TreeGrafter"/>
</dbReference>
<reference evidence="10 11" key="2">
    <citation type="submission" date="2018-10" db="EMBL/GenBank/DDBJ databases">
        <authorList>
            <consortium name="Pathogen Informatics"/>
        </authorList>
    </citation>
    <scope>NUCLEOTIDE SEQUENCE [LARGE SCALE GENOMIC DNA]</scope>
</reference>
<evidence type="ECO:0000256" key="3">
    <source>
        <dbReference type="ARBA" id="ARBA00006676"/>
    </source>
</evidence>
<comment type="cofactor">
    <cofactor evidence="1">
        <name>Zn(2+)</name>
        <dbReference type="ChEBI" id="CHEBI:29105"/>
    </cofactor>
</comment>
<proteinExistence type="inferred from homology"/>
<evidence type="ECO:0000256" key="1">
    <source>
        <dbReference type="ARBA" id="ARBA00001947"/>
    </source>
</evidence>
<organism evidence="12">
    <name type="scientific">Enterobius vermicularis</name>
    <name type="common">Human pinworm</name>
    <dbReference type="NCBI Taxonomy" id="51028"/>
    <lineage>
        <taxon>Eukaryota</taxon>
        <taxon>Metazoa</taxon>
        <taxon>Ecdysozoa</taxon>
        <taxon>Nematoda</taxon>
        <taxon>Chromadorea</taxon>
        <taxon>Rhabditida</taxon>
        <taxon>Spirurina</taxon>
        <taxon>Oxyuridomorpha</taxon>
        <taxon>Oxyuroidea</taxon>
        <taxon>Oxyuridae</taxon>
        <taxon>Enterobius</taxon>
    </lineage>
</organism>
<comment type="similarity">
    <text evidence="3">Belongs to the metallo-dependent hydrolases superfamily. Adenosine and AMP deaminases family.</text>
</comment>
<keyword evidence="6" id="KW-0479">Metal-binding</keyword>
<evidence type="ECO:0000256" key="7">
    <source>
        <dbReference type="ARBA" id="ARBA00022801"/>
    </source>
</evidence>
<dbReference type="GO" id="GO:0046103">
    <property type="term" value="P:inosine biosynthetic process"/>
    <property type="evidence" value="ECO:0007669"/>
    <property type="project" value="TreeGrafter"/>
</dbReference>
<evidence type="ECO:0000256" key="5">
    <source>
        <dbReference type="ARBA" id="ARBA00018099"/>
    </source>
</evidence>
<keyword evidence="7" id="KW-0378">Hydrolase</keyword>
<dbReference type="GO" id="GO:0043103">
    <property type="term" value="P:hypoxanthine salvage"/>
    <property type="evidence" value="ECO:0007669"/>
    <property type="project" value="TreeGrafter"/>
</dbReference>
<dbReference type="STRING" id="51028.A0A0N4V1G6"/>
<sequence length="376" mass="42130">MQNQFFSFAILDDRFLIAFTDSVLPGIGCLGYCSYLQVELHVHLDGSVRYSTLLDLSREKNMPIKNAKTVEELKELLLSDEPANLSKVLAAFDLYMPVLAGDKDAIERIAYEMCEDQAKSGVVYFEARYSPHLLCNTVNNSVATIYGHVYNGKGPLSPKAVVEAVVRGFNRGEEDFKVRARSILCCICGFPDWNKEVLEIAKEMKNQGVVGIDIAGWSSGADEQYGDDVLEVFQAAEKFGVHRTVHAGEAGEAKEVIRAVDLMKAERIGHGYRLMRNDTAYQKIAVEQRIHFEVCPYSSLMTGSVPVNWTQHPLKKMAADDINYSINTDDPTCFENNLMTEYQLAKNDIGLTKMQLWKSVNKIPLLVANPSKRRPN</sequence>
<dbReference type="FunFam" id="3.20.20.140:FF:000057">
    <property type="entry name" value="Adenosine deaminase"/>
    <property type="match status" value="1"/>
</dbReference>